<reference evidence="1" key="2">
    <citation type="submission" date="2014-03" db="EMBL/GenBank/DDBJ databases">
        <authorList>
            <person name="Genoscope - CEA"/>
        </authorList>
    </citation>
    <scope>NUCLEOTIDE SEQUENCE</scope>
</reference>
<dbReference type="AlphaFoldDB" id="A0A060WDI5"/>
<dbReference type="InterPro" id="IPR032847">
    <property type="entry name" value="PRPF17"/>
</dbReference>
<dbReference type="Proteomes" id="UP000193380">
    <property type="component" value="Unassembled WGS sequence"/>
</dbReference>
<dbReference type="GO" id="GO:0000398">
    <property type="term" value="P:mRNA splicing, via spliceosome"/>
    <property type="evidence" value="ECO:0007669"/>
    <property type="project" value="InterPro"/>
</dbReference>
<dbReference type="EMBL" id="FR904498">
    <property type="protein sequence ID" value="CDQ65207.1"/>
    <property type="molecule type" value="Genomic_DNA"/>
</dbReference>
<proteinExistence type="predicted"/>
<dbReference type="GO" id="GO:0071013">
    <property type="term" value="C:catalytic step 2 spliceosome"/>
    <property type="evidence" value="ECO:0007669"/>
    <property type="project" value="InterPro"/>
</dbReference>
<protein>
    <submittedName>
        <fullName evidence="1">Uncharacterized protein</fullName>
    </submittedName>
</protein>
<evidence type="ECO:0000313" key="1">
    <source>
        <dbReference type="EMBL" id="CDQ65207.1"/>
    </source>
</evidence>
<dbReference type="PaxDb" id="8022-A0A060WDI5"/>
<dbReference type="PANTHER" id="PTHR43979:SF1">
    <property type="entry name" value="PRE-MRNA-PROCESSING FACTOR 17"/>
    <property type="match status" value="1"/>
</dbReference>
<reference evidence="1" key="1">
    <citation type="journal article" date="2014" name="Nat. Commun.">
        <title>The rainbow trout genome provides novel insights into evolution after whole-genome duplication in vertebrates.</title>
        <authorList>
            <person name="Berthelot C."/>
            <person name="Brunet F."/>
            <person name="Chalopin D."/>
            <person name="Juanchich A."/>
            <person name="Bernard M."/>
            <person name="Noel B."/>
            <person name="Bento P."/>
            <person name="Da Silva C."/>
            <person name="Labadie K."/>
            <person name="Alberti A."/>
            <person name="Aury J.M."/>
            <person name="Louis A."/>
            <person name="Dehais P."/>
            <person name="Bardou P."/>
            <person name="Montfort J."/>
            <person name="Klopp C."/>
            <person name="Cabau C."/>
            <person name="Gaspin C."/>
            <person name="Thorgaard G.H."/>
            <person name="Boussaha M."/>
            <person name="Quillet E."/>
            <person name="Guyomard R."/>
            <person name="Galiana D."/>
            <person name="Bobe J."/>
            <person name="Volff J.N."/>
            <person name="Genet C."/>
            <person name="Wincker P."/>
            <person name="Jaillon O."/>
            <person name="Roest Crollius H."/>
            <person name="Guiguen Y."/>
        </authorList>
    </citation>
    <scope>NUCLEOTIDE SEQUENCE [LARGE SCALE GENOMIC DNA]</scope>
</reference>
<organism evidence="1 2">
    <name type="scientific">Oncorhynchus mykiss</name>
    <name type="common">Rainbow trout</name>
    <name type="synonym">Salmo gairdneri</name>
    <dbReference type="NCBI Taxonomy" id="8022"/>
    <lineage>
        <taxon>Eukaryota</taxon>
        <taxon>Metazoa</taxon>
        <taxon>Chordata</taxon>
        <taxon>Craniata</taxon>
        <taxon>Vertebrata</taxon>
        <taxon>Euteleostomi</taxon>
        <taxon>Actinopterygii</taxon>
        <taxon>Neopterygii</taxon>
        <taxon>Teleostei</taxon>
        <taxon>Protacanthopterygii</taxon>
        <taxon>Salmoniformes</taxon>
        <taxon>Salmonidae</taxon>
        <taxon>Salmoninae</taxon>
        <taxon>Oncorhynchus</taxon>
    </lineage>
</organism>
<accession>A0A060WDI5</accession>
<dbReference type="GO" id="GO:0003729">
    <property type="term" value="F:mRNA binding"/>
    <property type="evidence" value="ECO:0007669"/>
    <property type="project" value="TreeGrafter"/>
</dbReference>
<name>A0A060WDI5_ONCMY</name>
<dbReference type="STRING" id="8022.A0A060WDI5"/>
<sequence>MSLSVLNSAPEVAVKEAVETGVHLDPSLKEVTYNPTYETMFAPEFGPVNPYKSKRMAAPRNMLSGYAEPAHVNNFMFEQQRRTFSTFGYALDPFVDTSQNSSSSYIGAVDEAEKKKGLTVFEVGPKKTDKRKKVQGGEANDIDIDNYLGPWAKYVDEKDGAKPSEVEQKELDEITAKRQKKGRNEEEAPAAEKTILHVKDAYDYQGRSYLHVPQDVGINRRTADIPDKCYLPKKQIHVWSGHTKVGCVC</sequence>
<evidence type="ECO:0000313" key="2">
    <source>
        <dbReference type="Proteomes" id="UP000193380"/>
    </source>
</evidence>
<gene>
    <name evidence="1" type="ORF">GSONMT00072839001</name>
</gene>
<dbReference type="PANTHER" id="PTHR43979">
    <property type="entry name" value="PRE-MRNA-PROCESSING FACTOR 17"/>
    <property type="match status" value="1"/>
</dbReference>